<feature type="compositionally biased region" description="Polar residues" evidence="1">
    <location>
        <begin position="1"/>
        <end position="10"/>
    </location>
</feature>
<evidence type="ECO:0000256" key="1">
    <source>
        <dbReference type="SAM" id="MobiDB-lite"/>
    </source>
</evidence>
<comment type="caution">
    <text evidence="2">The sequence shown here is derived from an EMBL/GenBank/DDBJ whole genome shotgun (WGS) entry which is preliminary data.</text>
</comment>
<gene>
    <name evidence="2" type="ORF">XENOCAPTIV_025822</name>
</gene>
<proteinExistence type="predicted"/>
<evidence type="ECO:0000313" key="3">
    <source>
        <dbReference type="Proteomes" id="UP001434883"/>
    </source>
</evidence>
<protein>
    <submittedName>
        <fullName evidence="2">Uncharacterized protein</fullName>
    </submittedName>
</protein>
<evidence type="ECO:0000313" key="2">
    <source>
        <dbReference type="EMBL" id="MEQ2193195.1"/>
    </source>
</evidence>
<dbReference type="EMBL" id="JAHRIN010006300">
    <property type="protein sequence ID" value="MEQ2193195.1"/>
    <property type="molecule type" value="Genomic_DNA"/>
</dbReference>
<name>A0ABV0QBK0_9TELE</name>
<organism evidence="2 3">
    <name type="scientific">Xenoophorus captivus</name>
    <dbReference type="NCBI Taxonomy" id="1517983"/>
    <lineage>
        <taxon>Eukaryota</taxon>
        <taxon>Metazoa</taxon>
        <taxon>Chordata</taxon>
        <taxon>Craniata</taxon>
        <taxon>Vertebrata</taxon>
        <taxon>Euteleostomi</taxon>
        <taxon>Actinopterygii</taxon>
        <taxon>Neopterygii</taxon>
        <taxon>Teleostei</taxon>
        <taxon>Neoteleostei</taxon>
        <taxon>Acanthomorphata</taxon>
        <taxon>Ovalentaria</taxon>
        <taxon>Atherinomorphae</taxon>
        <taxon>Cyprinodontiformes</taxon>
        <taxon>Goodeidae</taxon>
        <taxon>Xenoophorus</taxon>
    </lineage>
</organism>
<accession>A0ABV0QBK0</accession>
<feature type="region of interest" description="Disordered" evidence="1">
    <location>
        <begin position="1"/>
        <end position="25"/>
    </location>
</feature>
<keyword evidence="3" id="KW-1185">Reference proteome</keyword>
<sequence length="103" mass="11648">MLSPGPQNTCGPVGKTPMNPRAPRRGYRAGPVFEMFVMKLCRLSIPGKTFIIKLQKHIREAGRISGPLKSTVWYIMSQKGCRKTILMDPFQIISGFLCYIKFN</sequence>
<reference evidence="2 3" key="1">
    <citation type="submission" date="2021-06" db="EMBL/GenBank/DDBJ databases">
        <authorList>
            <person name="Palmer J.M."/>
        </authorList>
    </citation>
    <scope>NUCLEOTIDE SEQUENCE [LARGE SCALE GENOMIC DNA]</scope>
    <source>
        <strain evidence="2 3">XC_2019</strain>
        <tissue evidence="2">Muscle</tissue>
    </source>
</reference>
<dbReference type="Proteomes" id="UP001434883">
    <property type="component" value="Unassembled WGS sequence"/>
</dbReference>